<dbReference type="Proteomes" id="UP001596083">
    <property type="component" value="Unassembled WGS sequence"/>
</dbReference>
<dbReference type="CDD" id="cd05466">
    <property type="entry name" value="PBP2_LTTR_substrate"/>
    <property type="match status" value="1"/>
</dbReference>
<dbReference type="PRINTS" id="PR00039">
    <property type="entry name" value="HTHLYSR"/>
</dbReference>
<evidence type="ECO:0000313" key="6">
    <source>
        <dbReference type="EMBL" id="MFC5719738.1"/>
    </source>
</evidence>
<comment type="similarity">
    <text evidence="1">Belongs to the LysR transcriptional regulatory family.</text>
</comment>
<dbReference type="PROSITE" id="PS50931">
    <property type="entry name" value="HTH_LYSR"/>
    <property type="match status" value="1"/>
</dbReference>
<feature type="domain" description="HTH lysR-type" evidence="5">
    <location>
        <begin position="1"/>
        <end position="58"/>
    </location>
</feature>
<keyword evidence="2" id="KW-0805">Transcription regulation</keyword>
<dbReference type="PANTHER" id="PTHR30346:SF29">
    <property type="entry name" value="LYSR SUBSTRATE-BINDING"/>
    <property type="match status" value="1"/>
</dbReference>
<dbReference type="Gene3D" id="3.40.190.10">
    <property type="entry name" value="Periplasmic binding protein-like II"/>
    <property type="match status" value="2"/>
</dbReference>
<evidence type="ECO:0000256" key="3">
    <source>
        <dbReference type="ARBA" id="ARBA00023125"/>
    </source>
</evidence>
<dbReference type="InterPro" id="IPR036388">
    <property type="entry name" value="WH-like_DNA-bd_sf"/>
</dbReference>
<evidence type="ECO:0000313" key="7">
    <source>
        <dbReference type="Proteomes" id="UP001596083"/>
    </source>
</evidence>
<reference evidence="7" key="1">
    <citation type="journal article" date="2019" name="Int. J. Syst. Evol. Microbiol.">
        <title>The Global Catalogue of Microorganisms (GCM) 10K type strain sequencing project: providing services to taxonomists for standard genome sequencing and annotation.</title>
        <authorList>
            <consortium name="The Broad Institute Genomics Platform"/>
            <consortium name="The Broad Institute Genome Sequencing Center for Infectious Disease"/>
            <person name="Wu L."/>
            <person name="Ma J."/>
        </authorList>
    </citation>
    <scope>NUCLEOTIDE SEQUENCE [LARGE SCALE GENOMIC DNA]</scope>
    <source>
        <strain evidence="7">CGMCC 4.7304</strain>
    </source>
</reference>
<evidence type="ECO:0000256" key="4">
    <source>
        <dbReference type="ARBA" id="ARBA00023163"/>
    </source>
</evidence>
<protein>
    <submittedName>
        <fullName evidence="6">LysR family transcriptional regulator</fullName>
    </submittedName>
</protein>
<gene>
    <name evidence="6" type="ORF">ACFP1Z_06030</name>
</gene>
<dbReference type="RefSeq" id="WP_390314841.1">
    <property type="nucleotide sequence ID" value="NZ_JBHSPB010000003.1"/>
</dbReference>
<accession>A0ABW0YWC3</accession>
<evidence type="ECO:0000256" key="1">
    <source>
        <dbReference type="ARBA" id="ARBA00009437"/>
    </source>
</evidence>
<dbReference type="InterPro" id="IPR036390">
    <property type="entry name" value="WH_DNA-bd_sf"/>
</dbReference>
<dbReference type="SUPFAM" id="SSF53850">
    <property type="entry name" value="Periplasmic binding protein-like II"/>
    <property type="match status" value="1"/>
</dbReference>
<dbReference type="Gene3D" id="1.10.10.10">
    <property type="entry name" value="Winged helix-like DNA-binding domain superfamily/Winged helix DNA-binding domain"/>
    <property type="match status" value="1"/>
</dbReference>
<organism evidence="6 7">
    <name type="scientific">Streptomyces gamaensis</name>
    <dbReference type="NCBI Taxonomy" id="1763542"/>
    <lineage>
        <taxon>Bacteria</taxon>
        <taxon>Bacillati</taxon>
        <taxon>Actinomycetota</taxon>
        <taxon>Actinomycetes</taxon>
        <taxon>Kitasatosporales</taxon>
        <taxon>Streptomycetaceae</taxon>
        <taxon>Streptomyces</taxon>
    </lineage>
</organism>
<evidence type="ECO:0000259" key="5">
    <source>
        <dbReference type="PROSITE" id="PS50931"/>
    </source>
</evidence>
<dbReference type="SUPFAM" id="SSF46785">
    <property type="entry name" value="Winged helix' DNA-binding domain"/>
    <property type="match status" value="1"/>
</dbReference>
<dbReference type="Pfam" id="PF03466">
    <property type="entry name" value="LysR_substrate"/>
    <property type="match status" value="1"/>
</dbReference>
<dbReference type="PANTHER" id="PTHR30346">
    <property type="entry name" value="TRANSCRIPTIONAL DUAL REGULATOR HCAR-RELATED"/>
    <property type="match status" value="1"/>
</dbReference>
<keyword evidence="7" id="KW-1185">Reference proteome</keyword>
<comment type="caution">
    <text evidence="6">The sequence shown here is derived from an EMBL/GenBank/DDBJ whole genome shotgun (WGS) entry which is preliminary data.</text>
</comment>
<dbReference type="Pfam" id="PF00126">
    <property type="entry name" value="HTH_1"/>
    <property type="match status" value="1"/>
</dbReference>
<dbReference type="InterPro" id="IPR005119">
    <property type="entry name" value="LysR_subst-bd"/>
</dbReference>
<keyword evidence="4" id="KW-0804">Transcription</keyword>
<sequence>MKLTQCAAFVAVAETASFTRAAQRLGISQSAVSHAVSALERELGITLMDRGRAGTVLTVEGQQVIRHAQAVVHHADLVVSRARGSQATDGKLRVGASPGFASRLLPRLIADIAAHHPGLQVAVREGSDLQIGRWLREGGVDVGIVHATPPELTAAPLVREAMCAVVAQDHPLAGADAVSCEQLARVPLIIPAWDPEAAQRVFRGAGVEFTVPHHIQDLTTVLAMVGEGLGVAVLSELVLPEVPLNLRRLPLTPAVSRQLSVVVGAGAADEGRASAFVAAARRVAARRAAAHPGPQPLRTSW</sequence>
<keyword evidence="3" id="KW-0238">DNA-binding</keyword>
<proteinExistence type="inferred from homology"/>
<dbReference type="InterPro" id="IPR000847">
    <property type="entry name" value="LysR_HTH_N"/>
</dbReference>
<evidence type="ECO:0000256" key="2">
    <source>
        <dbReference type="ARBA" id="ARBA00023015"/>
    </source>
</evidence>
<dbReference type="EMBL" id="JBHSPB010000003">
    <property type="protein sequence ID" value="MFC5719738.1"/>
    <property type="molecule type" value="Genomic_DNA"/>
</dbReference>
<name>A0ABW0YWC3_9ACTN</name>